<gene>
    <name evidence="2" type="ordered locus">Oweho_1502</name>
</gene>
<evidence type="ECO:0000256" key="1">
    <source>
        <dbReference type="SAM" id="Phobius"/>
    </source>
</evidence>
<dbReference type="Pfam" id="PF25589">
    <property type="entry name" value="DUF7935"/>
    <property type="match status" value="1"/>
</dbReference>
<dbReference type="PATRIC" id="fig|926562.3.peg.1505"/>
<dbReference type="OrthoDB" id="1493032at2"/>
<sequence length="173" mass="20445">MDIVLDILKYALPSVFLLILCYMMLSNFMENEEKRRSYFLKKETQKSALPVRLQAYERLSLFLERITPDRLLVRLHSQGLTAQQYQTLLTETIREEFEHNLSQQIYISDEAWKLIVDSKSATVGIINNISREFKPKDDAMALRKTILNRTMEMESFPTKKALRYLKGEVKRDF</sequence>
<evidence type="ECO:0000313" key="2">
    <source>
        <dbReference type="EMBL" id="AEV32493.1"/>
    </source>
</evidence>
<dbReference type="STRING" id="926562.Oweho_1502"/>
<reference evidence="2 3" key="1">
    <citation type="journal article" date="2012" name="Stand. Genomic Sci.">
        <title>Genome sequence of the orange-pigmented seawater bacterium Owenweeksia hongkongensis type strain (UST20020801(T)).</title>
        <authorList>
            <person name="Riedel T."/>
            <person name="Held B."/>
            <person name="Nolan M."/>
            <person name="Lucas S."/>
            <person name="Lapidus A."/>
            <person name="Tice H."/>
            <person name="Del Rio T.G."/>
            <person name="Cheng J.F."/>
            <person name="Han C."/>
            <person name="Tapia R."/>
            <person name="Goodwin L.A."/>
            <person name="Pitluck S."/>
            <person name="Liolios K."/>
            <person name="Mavromatis K."/>
            <person name="Pagani I."/>
            <person name="Ivanova N."/>
            <person name="Mikhailova N."/>
            <person name="Pati A."/>
            <person name="Chen A."/>
            <person name="Palaniappan K."/>
            <person name="Rohde M."/>
            <person name="Tindall B.J."/>
            <person name="Detter J.C."/>
            <person name="Goker M."/>
            <person name="Woyke T."/>
            <person name="Bristow J."/>
            <person name="Eisen J.A."/>
            <person name="Markowitz V."/>
            <person name="Hugenholtz P."/>
            <person name="Klenk H.P."/>
            <person name="Kyrpides N.C."/>
        </authorList>
    </citation>
    <scope>NUCLEOTIDE SEQUENCE</scope>
    <source>
        <strain evidence="3">DSM 17368 / JCM 12287 / NRRL B-23963</strain>
    </source>
</reference>
<dbReference type="EMBL" id="CP003156">
    <property type="protein sequence ID" value="AEV32493.1"/>
    <property type="molecule type" value="Genomic_DNA"/>
</dbReference>
<protein>
    <submittedName>
        <fullName evidence="2">Uncharacterized protein</fullName>
    </submittedName>
</protein>
<organism evidence="2 3">
    <name type="scientific">Owenweeksia hongkongensis (strain DSM 17368 / CIP 108786 / JCM 12287 / NRRL B-23963 / UST20020801)</name>
    <dbReference type="NCBI Taxonomy" id="926562"/>
    <lineage>
        <taxon>Bacteria</taxon>
        <taxon>Pseudomonadati</taxon>
        <taxon>Bacteroidota</taxon>
        <taxon>Flavobacteriia</taxon>
        <taxon>Flavobacteriales</taxon>
        <taxon>Owenweeksiaceae</taxon>
        <taxon>Owenweeksia</taxon>
    </lineage>
</organism>
<keyword evidence="1" id="KW-1133">Transmembrane helix</keyword>
<dbReference type="InterPro" id="IPR057695">
    <property type="entry name" value="DUF7935"/>
</dbReference>
<keyword evidence="1" id="KW-0812">Transmembrane</keyword>
<keyword evidence="3" id="KW-1185">Reference proteome</keyword>
<keyword evidence="1" id="KW-0472">Membrane</keyword>
<accession>G8R8R3</accession>
<evidence type="ECO:0000313" key="3">
    <source>
        <dbReference type="Proteomes" id="UP000005631"/>
    </source>
</evidence>
<name>G8R8R3_OWEHD</name>
<dbReference type="eggNOG" id="ENOG502ZBUH">
    <property type="taxonomic scope" value="Bacteria"/>
</dbReference>
<dbReference type="AlphaFoldDB" id="G8R8R3"/>
<proteinExistence type="predicted"/>
<dbReference type="RefSeq" id="WP_014201849.1">
    <property type="nucleotide sequence ID" value="NC_016599.1"/>
</dbReference>
<dbReference type="Proteomes" id="UP000005631">
    <property type="component" value="Chromosome"/>
</dbReference>
<dbReference type="HOGENOM" id="CLU_120969_0_0_10"/>
<dbReference type="KEGG" id="oho:Oweho_1502"/>
<feature type="transmembrane region" description="Helical" evidence="1">
    <location>
        <begin position="12"/>
        <end position="29"/>
    </location>
</feature>